<feature type="binding site" evidence="10">
    <location>
        <position position="279"/>
    </location>
    <ligand>
        <name>D-dopa</name>
        <dbReference type="ChEBI" id="CHEBI:149689"/>
    </ligand>
</feature>
<evidence type="ECO:0000256" key="2">
    <source>
        <dbReference type="ARBA" id="ARBA00004253"/>
    </source>
</evidence>
<evidence type="ECO:0000256" key="7">
    <source>
        <dbReference type="ARBA" id="ARBA00023140"/>
    </source>
</evidence>
<evidence type="ECO:0000313" key="12">
    <source>
        <dbReference type="EMBL" id="THW47823.1"/>
    </source>
</evidence>
<organism evidence="12 13">
    <name type="scientific">Aureobasidium pullulans</name>
    <name type="common">Black yeast</name>
    <name type="synonym">Pullularia pullulans</name>
    <dbReference type="NCBI Taxonomy" id="5580"/>
    <lineage>
        <taxon>Eukaryota</taxon>
        <taxon>Fungi</taxon>
        <taxon>Dikarya</taxon>
        <taxon>Ascomycota</taxon>
        <taxon>Pezizomycotina</taxon>
        <taxon>Dothideomycetes</taxon>
        <taxon>Dothideomycetidae</taxon>
        <taxon>Dothideales</taxon>
        <taxon>Saccotheciaceae</taxon>
        <taxon>Aureobasidium</taxon>
    </lineage>
</organism>
<keyword evidence="5 10" id="KW-0274">FAD</keyword>
<dbReference type="Pfam" id="PF01266">
    <property type="entry name" value="DAO"/>
    <property type="match status" value="1"/>
</dbReference>
<comment type="caution">
    <text evidence="12">The sequence shown here is derived from an EMBL/GenBank/DDBJ whole genome shotgun (WGS) entry which is preliminary data.</text>
</comment>
<sequence>MAPQHKVVVLGAGVSGLTAAFTLSKNKNYSITVAAKHMPGDYDIEYASPWAGANYLPSRGYYDLCCLNQTDVVSVGKEGTPSQEYERNTWPELAKLAEQHPEAGIHFQGELRDKKHKRENAELSPADTLIYRREKDKGPVSEWFAELIREDAWFSKVVPNFKVLSKEELPEGMDGGTSFTSVCINTAIYLPWLVSQCLKNGVIFKRGVVKHIADATSLHHSGQKADLVVNCTGLFSLFMEGVQDKNMYPARGQIVLVRNDPGYMATTSGTDDGDDEAVYIMHRAAGGGCILGGCLQADRWDSAVDPNLATRIMKRAIALTPSLVPEGKGIEALDIIRHGVGLRPMRKGGIRTERETIKSPDGNGIKVVHSIGHGGYGYQTSWGCAAAVVKLVEESLAERARL</sequence>
<evidence type="ECO:0000256" key="9">
    <source>
        <dbReference type="ARBA" id="ARBA00049547"/>
    </source>
</evidence>
<dbReference type="EC" id="1.4.3.3" evidence="8"/>
<dbReference type="Proteomes" id="UP000310687">
    <property type="component" value="Unassembled WGS sequence"/>
</dbReference>
<evidence type="ECO:0000256" key="10">
    <source>
        <dbReference type="PIRSR" id="PIRSR000189-1"/>
    </source>
</evidence>
<keyword evidence="4" id="KW-0285">Flavoprotein</keyword>
<proteinExistence type="inferred from homology"/>
<feature type="domain" description="FAD dependent oxidoreductase" evidence="11">
    <location>
        <begin position="6"/>
        <end position="390"/>
    </location>
</feature>
<reference evidence="12 13" key="1">
    <citation type="submission" date="2018-10" db="EMBL/GenBank/DDBJ databases">
        <title>Fifty Aureobasidium pullulans genomes reveal a recombining polyextremotolerant generalist.</title>
        <authorList>
            <person name="Gostincar C."/>
            <person name="Turk M."/>
            <person name="Zajc J."/>
            <person name="Gunde-Cimerman N."/>
        </authorList>
    </citation>
    <scope>NUCLEOTIDE SEQUENCE [LARGE SCALE GENOMIC DNA]</scope>
    <source>
        <strain evidence="12 13">EXF-11013</strain>
    </source>
</reference>
<evidence type="ECO:0000256" key="1">
    <source>
        <dbReference type="ARBA" id="ARBA00001974"/>
    </source>
</evidence>
<keyword evidence="7" id="KW-0576">Peroxisome</keyword>
<dbReference type="PANTHER" id="PTHR11530">
    <property type="entry name" value="D-AMINO ACID OXIDASE"/>
    <property type="match status" value="1"/>
</dbReference>
<evidence type="ECO:0000256" key="3">
    <source>
        <dbReference type="ARBA" id="ARBA00006730"/>
    </source>
</evidence>
<dbReference type="GO" id="GO:0005782">
    <property type="term" value="C:peroxisomal matrix"/>
    <property type="evidence" value="ECO:0007669"/>
    <property type="project" value="UniProtKB-SubCell"/>
</dbReference>
<evidence type="ECO:0000256" key="8">
    <source>
        <dbReference type="ARBA" id="ARBA00039101"/>
    </source>
</evidence>
<dbReference type="GO" id="GO:0071949">
    <property type="term" value="F:FAD binding"/>
    <property type="evidence" value="ECO:0007669"/>
    <property type="project" value="InterPro"/>
</dbReference>
<accession>A0A4S8Y492</accession>
<dbReference type="Gene3D" id="3.40.50.720">
    <property type="entry name" value="NAD(P)-binding Rossmann-like Domain"/>
    <property type="match status" value="1"/>
</dbReference>
<dbReference type="SUPFAM" id="SSF54373">
    <property type="entry name" value="FAD-linked reductases, C-terminal domain"/>
    <property type="match status" value="1"/>
</dbReference>
<evidence type="ECO:0000259" key="11">
    <source>
        <dbReference type="Pfam" id="PF01266"/>
    </source>
</evidence>
<dbReference type="PANTHER" id="PTHR11530:SF16">
    <property type="entry name" value="D-AMINO ACID OXIDASE (AFU_ORTHOLOGUE AFUA_5G11290)"/>
    <property type="match status" value="1"/>
</dbReference>
<dbReference type="GO" id="GO:0019478">
    <property type="term" value="P:D-amino acid catabolic process"/>
    <property type="evidence" value="ECO:0007669"/>
    <property type="project" value="TreeGrafter"/>
</dbReference>
<dbReference type="SUPFAM" id="SSF51971">
    <property type="entry name" value="Nucleotide-binding domain"/>
    <property type="match status" value="1"/>
</dbReference>
<dbReference type="EMBL" id="QZAL01000021">
    <property type="protein sequence ID" value="THW47823.1"/>
    <property type="molecule type" value="Genomic_DNA"/>
</dbReference>
<dbReference type="FunFam" id="3.30.9.10:FF:000018">
    <property type="entry name" value="D-amino acid oxidase, putative"/>
    <property type="match status" value="1"/>
</dbReference>
<evidence type="ECO:0000256" key="6">
    <source>
        <dbReference type="ARBA" id="ARBA00023002"/>
    </source>
</evidence>
<dbReference type="PIRSF" id="PIRSF000189">
    <property type="entry name" value="D-aa_oxidase"/>
    <property type="match status" value="1"/>
</dbReference>
<evidence type="ECO:0000256" key="5">
    <source>
        <dbReference type="ARBA" id="ARBA00022827"/>
    </source>
</evidence>
<keyword evidence="6" id="KW-0560">Oxidoreductase</keyword>
<dbReference type="InterPro" id="IPR006076">
    <property type="entry name" value="FAD-dep_OxRdtase"/>
</dbReference>
<evidence type="ECO:0000313" key="13">
    <source>
        <dbReference type="Proteomes" id="UP000310687"/>
    </source>
</evidence>
<feature type="binding site" evidence="10">
    <location>
        <position position="343"/>
    </location>
    <ligand>
        <name>D-dopa</name>
        <dbReference type="ChEBI" id="CHEBI:149689"/>
    </ligand>
</feature>
<comment type="subcellular location">
    <subcellularLocation>
        <location evidence="2">Peroxisome matrix</location>
    </subcellularLocation>
</comment>
<name>A0A4S8Y492_AURPU</name>
<dbReference type="GO" id="GO:0003884">
    <property type="term" value="F:D-amino-acid oxidase activity"/>
    <property type="evidence" value="ECO:0007669"/>
    <property type="project" value="UniProtKB-EC"/>
</dbReference>
<feature type="binding site" evidence="10">
    <location>
        <position position="375"/>
    </location>
    <ligand>
        <name>D-dopa</name>
        <dbReference type="ChEBI" id="CHEBI:149689"/>
    </ligand>
</feature>
<dbReference type="InterPro" id="IPR023209">
    <property type="entry name" value="DAO"/>
</dbReference>
<comment type="cofactor">
    <cofactor evidence="1 10">
        <name>FAD</name>
        <dbReference type="ChEBI" id="CHEBI:57692"/>
    </cofactor>
</comment>
<feature type="binding site" evidence="10">
    <location>
        <position position="232"/>
    </location>
    <ligand>
        <name>FAD</name>
        <dbReference type="ChEBI" id="CHEBI:57692"/>
    </ligand>
</feature>
<comment type="catalytic activity">
    <reaction evidence="9">
        <text>a D-alpha-amino acid + O2 + H2O = a 2-oxocarboxylate + H2O2 + NH4(+)</text>
        <dbReference type="Rhea" id="RHEA:21816"/>
        <dbReference type="ChEBI" id="CHEBI:15377"/>
        <dbReference type="ChEBI" id="CHEBI:15379"/>
        <dbReference type="ChEBI" id="CHEBI:16240"/>
        <dbReference type="ChEBI" id="CHEBI:28938"/>
        <dbReference type="ChEBI" id="CHEBI:35179"/>
        <dbReference type="ChEBI" id="CHEBI:59871"/>
        <dbReference type="EC" id="1.4.3.3"/>
    </reaction>
    <physiologicalReaction direction="left-to-right" evidence="9">
        <dbReference type="Rhea" id="RHEA:21817"/>
    </physiologicalReaction>
</comment>
<dbReference type="AlphaFoldDB" id="A0A4S8Y492"/>
<evidence type="ECO:0000256" key="4">
    <source>
        <dbReference type="ARBA" id="ARBA00022630"/>
    </source>
</evidence>
<protein>
    <recommendedName>
        <fullName evidence="8">D-amino-acid oxidase</fullName>
        <ecNumber evidence="8">1.4.3.3</ecNumber>
    </recommendedName>
</protein>
<dbReference type="Gene3D" id="3.30.9.10">
    <property type="entry name" value="D-Amino Acid Oxidase, subunit A, domain 2"/>
    <property type="match status" value="1"/>
</dbReference>
<comment type="similarity">
    <text evidence="3">Belongs to the DAMOX/DASOX family.</text>
</comment>
<gene>
    <name evidence="12" type="ORF">D6D22_02463</name>
</gene>